<organism evidence="2 3">
    <name type="scientific">Ensete ventricosum</name>
    <name type="common">Abyssinian banana</name>
    <name type="synonym">Musa ensete</name>
    <dbReference type="NCBI Taxonomy" id="4639"/>
    <lineage>
        <taxon>Eukaryota</taxon>
        <taxon>Viridiplantae</taxon>
        <taxon>Streptophyta</taxon>
        <taxon>Embryophyta</taxon>
        <taxon>Tracheophyta</taxon>
        <taxon>Spermatophyta</taxon>
        <taxon>Magnoliopsida</taxon>
        <taxon>Liliopsida</taxon>
        <taxon>Zingiberales</taxon>
        <taxon>Musaceae</taxon>
        <taxon>Ensete</taxon>
    </lineage>
</organism>
<evidence type="ECO:0000313" key="2">
    <source>
        <dbReference type="EMBL" id="RRT49508.1"/>
    </source>
</evidence>
<feature type="compositionally biased region" description="Gly residues" evidence="1">
    <location>
        <begin position="123"/>
        <end position="132"/>
    </location>
</feature>
<protein>
    <submittedName>
        <fullName evidence="2">Uncharacterized protein</fullName>
    </submittedName>
</protein>
<dbReference type="AlphaFoldDB" id="A0A426YCR0"/>
<dbReference type="EMBL" id="AMZH03013305">
    <property type="protein sequence ID" value="RRT49508.1"/>
    <property type="molecule type" value="Genomic_DNA"/>
</dbReference>
<reference evidence="2 3" key="1">
    <citation type="journal article" date="2014" name="Agronomy (Basel)">
        <title>A Draft Genome Sequence for Ensete ventricosum, the Drought-Tolerant Tree Against Hunger.</title>
        <authorList>
            <person name="Harrison J."/>
            <person name="Moore K.A."/>
            <person name="Paszkiewicz K."/>
            <person name="Jones T."/>
            <person name="Grant M."/>
            <person name="Ambacheew D."/>
            <person name="Muzemil S."/>
            <person name="Studholme D.J."/>
        </authorList>
    </citation>
    <scope>NUCLEOTIDE SEQUENCE [LARGE SCALE GENOMIC DNA]</scope>
</reference>
<accession>A0A426YCR0</accession>
<feature type="compositionally biased region" description="Low complexity" evidence="1">
    <location>
        <begin position="60"/>
        <end position="74"/>
    </location>
</feature>
<feature type="region of interest" description="Disordered" evidence="1">
    <location>
        <begin position="1"/>
        <end position="132"/>
    </location>
</feature>
<evidence type="ECO:0000313" key="3">
    <source>
        <dbReference type="Proteomes" id="UP000287651"/>
    </source>
</evidence>
<dbReference type="Proteomes" id="UP000287651">
    <property type="component" value="Unassembled WGS sequence"/>
</dbReference>
<proteinExistence type="predicted"/>
<gene>
    <name evidence="2" type="ORF">B296_00042909</name>
</gene>
<feature type="compositionally biased region" description="Basic and acidic residues" evidence="1">
    <location>
        <begin position="1"/>
        <end position="14"/>
    </location>
</feature>
<name>A0A426YCR0_ENSVE</name>
<sequence length="132" mass="13785">MDRPPIGAGDHDLATCKGAADCSQGPLQRGDRLWLRPPIRGSLDAARASPRGQYPTCSHPQAQPLAAPRPQGQPTVGRLQGAAASGQPARGGQGCHQQGQCRWSQERLPVGKDSHRLRKGGGDDIGGQEGLG</sequence>
<evidence type="ECO:0000256" key="1">
    <source>
        <dbReference type="SAM" id="MobiDB-lite"/>
    </source>
</evidence>
<comment type="caution">
    <text evidence="2">The sequence shown here is derived from an EMBL/GenBank/DDBJ whole genome shotgun (WGS) entry which is preliminary data.</text>
</comment>